<dbReference type="GO" id="GO:0009103">
    <property type="term" value="P:lipopolysaccharide biosynthetic process"/>
    <property type="evidence" value="ECO:0007669"/>
    <property type="project" value="TreeGrafter"/>
</dbReference>
<dbReference type="GO" id="GO:0016757">
    <property type="term" value="F:glycosyltransferase activity"/>
    <property type="evidence" value="ECO:0007669"/>
    <property type="project" value="TreeGrafter"/>
</dbReference>
<protein>
    <submittedName>
        <fullName evidence="2">Unannotated protein</fullName>
    </submittedName>
</protein>
<dbReference type="Pfam" id="PF13692">
    <property type="entry name" value="Glyco_trans_1_4"/>
    <property type="match status" value="1"/>
</dbReference>
<evidence type="ECO:0000256" key="1">
    <source>
        <dbReference type="ARBA" id="ARBA00022679"/>
    </source>
</evidence>
<gene>
    <name evidence="2" type="ORF">UFOPK2958_00692</name>
</gene>
<keyword evidence="1" id="KW-0808">Transferase</keyword>
<sequence length="205" mass="22262">MPTAEEIQRVGAKYGVDERTALQLGFLHPDKGIESLIAAHGDGFSIAVAGTVRERRGFFRLMGMADTRYARRLHALDNELGARVNWCGFVPGSEMRALVAAAGVIVLPYRSSAQSGIVAMAQSVGAPIVASAALEKQLEGGARIVDSTDPVELRNAILEVLNDQKLRHELMVGTKNIGEQHSFERLVRDLSEFIRIAPPHPPVEN</sequence>
<name>A0A6J6WHQ3_9ZZZZ</name>
<organism evidence="2">
    <name type="scientific">freshwater metagenome</name>
    <dbReference type="NCBI Taxonomy" id="449393"/>
    <lineage>
        <taxon>unclassified sequences</taxon>
        <taxon>metagenomes</taxon>
        <taxon>ecological metagenomes</taxon>
    </lineage>
</organism>
<dbReference type="PANTHER" id="PTHR46401:SF2">
    <property type="entry name" value="GLYCOSYLTRANSFERASE WBBK-RELATED"/>
    <property type="match status" value="1"/>
</dbReference>
<reference evidence="2" key="1">
    <citation type="submission" date="2020-05" db="EMBL/GenBank/DDBJ databases">
        <authorList>
            <person name="Chiriac C."/>
            <person name="Salcher M."/>
            <person name="Ghai R."/>
            <person name="Kavagutti S V."/>
        </authorList>
    </citation>
    <scope>NUCLEOTIDE SEQUENCE</scope>
</reference>
<dbReference type="PANTHER" id="PTHR46401">
    <property type="entry name" value="GLYCOSYLTRANSFERASE WBBK-RELATED"/>
    <property type="match status" value="1"/>
</dbReference>
<accession>A0A6J6WHQ3</accession>
<proteinExistence type="predicted"/>
<dbReference type="EMBL" id="CAFAAB010000065">
    <property type="protein sequence ID" value="CAB4783449.1"/>
    <property type="molecule type" value="Genomic_DNA"/>
</dbReference>
<dbReference type="SUPFAM" id="SSF53756">
    <property type="entry name" value="UDP-Glycosyltransferase/glycogen phosphorylase"/>
    <property type="match status" value="1"/>
</dbReference>
<dbReference type="AlphaFoldDB" id="A0A6J6WHQ3"/>
<dbReference type="Gene3D" id="3.40.50.2000">
    <property type="entry name" value="Glycogen Phosphorylase B"/>
    <property type="match status" value="1"/>
</dbReference>
<evidence type="ECO:0000313" key="2">
    <source>
        <dbReference type="EMBL" id="CAB4783449.1"/>
    </source>
</evidence>